<organism evidence="6">
    <name type="scientific">freshwater metagenome</name>
    <dbReference type="NCBI Taxonomy" id="449393"/>
    <lineage>
        <taxon>unclassified sequences</taxon>
        <taxon>metagenomes</taxon>
        <taxon>ecological metagenomes</taxon>
    </lineage>
</organism>
<dbReference type="PANTHER" id="PTHR13817:SF73">
    <property type="entry name" value="FIBRONECTIN TYPE-III DOMAIN-CONTAINING PROTEIN"/>
    <property type="match status" value="1"/>
</dbReference>
<feature type="domain" description="Fibronectin type-III" evidence="5">
    <location>
        <begin position="2443"/>
        <end position="2538"/>
    </location>
</feature>
<proteinExistence type="predicted"/>
<evidence type="ECO:0000259" key="5">
    <source>
        <dbReference type="PROSITE" id="PS50853"/>
    </source>
</evidence>
<dbReference type="InterPro" id="IPR042229">
    <property type="entry name" value="Listeria/Bacterioides_rpt_sf"/>
</dbReference>
<comment type="subcellular location">
    <subcellularLocation>
        <location evidence="1">Cell envelope</location>
    </subcellularLocation>
</comment>
<feature type="region of interest" description="Disordered" evidence="4">
    <location>
        <begin position="3194"/>
        <end position="3215"/>
    </location>
</feature>
<keyword evidence="3" id="KW-0175">Coiled coil</keyword>
<feature type="domain" description="Fibronectin type-III" evidence="5">
    <location>
        <begin position="2539"/>
        <end position="2627"/>
    </location>
</feature>
<feature type="domain" description="Fibronectin type-III" evidence="5">
    <location>
        <begin position="408"/>
        <end position="505"/>
    </location>
</feature>
<dbReference type="Pfam" id="PF00041">
    <property type="entry name" value="fn3"/>
    <property type="match status" value="7"/>
</dbReference>
<dbReference type="InterPro" id="IPR050964">
    <property type="entry name" value="Striated_Muscle_Regulatory"/>
</dbReference>
<dbReference type="Pfam" id="PF19077">
    <property type="entry name" value="Big_13"/>
    <property type="match status" value="1"/>
</dbReference>
<dbReference type="InterPro" id="IPR013783">
    <property type="entry name" value="Ig-like_fold"/>
</dbReference>
<feature type="compositionally biased region" description="Low complexity" evidence="4">
    <location>
        <begin position="3597"/>
        <end position="3613"/>
    </location>
</feature>
<feature type="region of interest" description="Disordered" evidence="4">
    <location>
        <begin position="2996"/>
        <end position="3015"/>
    </location>
</feature>
<feature type="coiled-coil region" evidence="3">
    <location>
        <begin position="3519"/>
        <end position="3567"/>
    </location>
</feature>
<keyword evidence="2" id="KW-0677">Repeat</keyword>
<dbReference type="Gene3D" id="6.20.50.90">
    <property type="match status" value="1"/>
</dbReference>
<feature type="compositionally biased region" description="Low complexity" evidence="4">
    <location>
        <begin position="2996"/>
        <end position="3014"/>
    </location>
</feature>
<dbReference type="InterPro" id="IPR013378">
    <property type="entry name" value="InlB-like_B-rpt"/>
</dbReference>
<dbReference type="EMBL" id="CAESAB010000009">
    <property type="protein sequence ID" value="CAB4333578.1"/>
    <property type="molecule type" value="Genomic_DNA"/>
</dbReference>
<gene>
    <name evidence="6" type="ORF">UFOPK3820_00391</name>
</gene>
<feature type="domain" description="Fibronectin type-III" evidence="5">
    <location>
        <begin position="1346"/>
        <end position="1453"/>
    </location>
</feature>
<dbReference type="Pfam" id="PF09479">
    <property type="entry name" value="Flg_new"/>
    <property type="match status" value="17"/>
</dbReference>
<dbReference type="InterPro" id="IPR003961">
    <property type="entry name" value="FN3_dom"/>
</dbReference>
<dbReference type="GO" id="GO:0005509">
    <property type="term" value="F:calcium ion binding"/>
    <property type="evidence" value="ECO:0007669"/>
    <property type="project" value="InterPro"/>
</dbReference>
<feature type="compositionally biased region" description="Low complexity" evidence="4">
    <location>
        <begin position="2826"/>
        <end position="2842"/>
    </location>
</feature>
<feature type="compositionally biased region" description="Low complexity" evidence="4">
    <location>
        <begin position="3196"/>
        <end position="3213"/>
    </location>
</feature>
<dbReference type="Gene3D" id="2.60.40.10">
    <property type="entry name" value="Immunoglobulins"/>
    <property type="match status" value="11"/>
</dbReference>
<dbReference type="NCBIfam" id="TIGR02543">
    <property type="entry name" value="List_Bact_rpt"/>
    <property type="match status" value="5"/>
</dbReference>
<feature type="region of interest" description="Disordered" evidence="4">
    <location>
        <begin position="2826"/>
        <end position="2848"/>
    </location>
</feature>
<reference evidence="6" key="1">
    <citation type="submission" date="2020-05" db="EMBL/GenBank/DDBJ databases">
        <authorList>
            <person name="Chiriac C."/>
            <person name="Salcher M."/>
            <person name="Ghai R."/>
            <person name="Kavagutti S V."/>
        </authorList>
    </citation>
    <scope>NUCLEOTIDE SEQUENCE</scope>
</reference>
<feature type="domain" description="Fibronectin type-III" evidence="5">
    <location>
        <begin position="2823"/>
        <end position="2921"/>
    </location>
</feature>
<feature type="domain" description="Fibronectin type-III" evidence="5">
    <location>
        <begin position="2353"/>
        <end position="2442"/>
    </location>
</feature>
<dbReference type="PROSITE" id="PS50853">
    <property type="entry name" value="FN3"/>
    <property type="match status" value="9"/>
</dbReference>
<dbReference type="SUPFAM" id="SSF49265">
    <property type="entry name" value="Fibronectin type III"/>
    <property type="match status" value="5"/>
</dbReference>
<dbReference type="Gene3D" id="2.60.40.4270">
    <property type="entry name" value="Listeria-Bacteroides repeat domain"/>
    <property type="match status" value="14"/>
</dbReference>
<dbReference type="InterPro" id="IPR015919">
    <property type="entry name" value="Cadherin-like_sf"/>
</dbReference>
<evidence type="ECO:0000256" key="4">
    <source>
        <dbReference type="SAM" id="MobiDB-lite"/>
    </source>
</evidence>
<dbReference type="InterPro" id="IPR036116">
    <property type="entry name" value="FN3_sf"/>
</dbReference>
<dbReference type="InterPro" id="IPR044016">
    <property type="entry name" value="Big_13"/>
</dbReference>
<dbReference type="GO" id="GO:0016020">
    <property type="term" value="C:membrane"/>
    <property type="evidence" value="ECO:0007669"/>
    <property type="project" value="InterPro"/>
</dbReference>
<dbReference type="SMART" id="SM00060">
    <property type="entry name" value="FN3"/>
    <property type="match status" value="9"/>
</dbReference>
<name>A0A6J5YWY5_9ZZZZ</name>
<dbReference type="SUPFAM" id="SSF49313">
    <property type="entry name" value="Cadherin-like"/>
    <property type="match status" value="1"/>
</dbReference>
<feature type="region of interest" description="Disordered" evidence="4">
    <location>
        <begin position="3594"/>
        <end position="3617"/>
    </location>
</feature>
<evidence type="ECO:0000256" key="3">
    <source>
        <dbReference type="SAM" id="Coils"/>
    </source>
</evidence>
<evidence type="ECO:0000313" key="6">
    <source>
        <dbReference type="EMBL" id="CAB4333578.1"/>
    </source>
</evidence>
<protein>
    <submittedName>
        <fullName evidence="6">Unannotated protein</fullName>
    </submittedName>
</protein>
<feature type="domain" description="Fibronectin type-III" evidence="5">
    <location>
        <begin position="2631"/>
        <end position="2724"/>
    </location>
</feature>
<dbReference type="CDD" id="cd00063">
    <property type="entry name" value="FN3"/>
    <property type="match status" value="5"/>
</dbReference>
<dbReference type="PANTHER" id="PTHR13817">
    <property type="entry name" value="TITIN"/>
    <property type="match status" value="1"/>
</dbReference>
<feature type="region of interest" description="Disordered" evidence="4">
    <location>
        <begin position="658"/>
        <end position="677"/>
    </location>
</feature>
<dbReference type="GO" id="GO:0030313">
    <property type="term" value="C:cell envelope"/>
    <property type="evidence" value="ECO:0007669"/>
    <property type="project" value="UniProtKB-SubCell"/>
</dbReference>
<feature type="domain" description="Fibronectin type-III" evidence="5">
    <location>
        <begin position="2922"/>
        <end position="3007"/>
    </location>
</feature>
<sequence>MTRAGYTFAGWNTAANASGTNYAVGATFDSNTALVLYAKWSSQITFSGNSNTGGSAPAAVTAIGSNPATLATNSGNLTRTGYTFAGWNSAADGTGTSYAVGLNTFVATGDVTLYAQWNSSITYSDNNANGGTAPASQTATGQKPLTLQTNSGSLNRTNHAFVGWNTAADGSGTRYAAGATNFVSSGNATLFAHWLPRPQIPVFQQSSDLGSSNTDNITNDSTPEVSASGLVVGASVTITAYNSANTAIGSCTFTATSTTQGCSISTSLASENYYFRATQSLYGFTTPLSANSTPVVRITTTLPTAYVTTVGSNTTISWKNSQTGQVSVNATGTAYLVRSTVNVTDINSITSADGSLWNSVSITSANVATNIALTGLLGGTYKAYAVDVAGNLSLASSSSMLVYSQANAPTDLVATPGVGTMGPKFDLTWTAPTDTGGGIDSYLVQYSIDGGSTWISFPRNAAPGTSYSVYPVIYETDYLFRISAVNLWGTGTTSSASDVKKVDIPSCSPTTSPNGFTFVFPIGVCAWTVPAGVTSIKVDARGAQGGWGDYAPGTGGQVIGTLTVTPGETLYMYVGDQGVGFGDTSNPLSGRGGFNGGGFGGAGGAGGRNGSGGGGATDIRTSINSVASRVVVAGGGGGTTYQGNSCCRNIGNGGNGGGTTGAQTSTSDGAGGGGGTQSAGGYSYGTAAGAGIGGTGQDAVSPSTLGSGGGGGGYYGGGGGGGPWRTGGGGGSSYVSNGRFTSTTNSQGVNCAPGFLAITVGDDVSQVPPIPNTCGINGDTTPPVVSTAVAPSVNAAGSIITIIYTDVSFLNTNFVPPSLFTVTSGGTNVAVSSITFFNKVLYLNLAQNLKPGATTTIAYSDPTAGNDVYVVQDAFGNDAGSFSNVSIPTSAITVAIPTTPILAAASDSGISNSDKNTNDNTPTFSSSSLVVGATVTFTATPSAGSAVTCVITATATTDSCTFTTLSNSTYSIAVKQTSGTVTSGSPTPLTGVVIDTTRPTVALTSTITNGGNFTATVSAPSTTYTITATFSEAVSGLLISEITKDAASTGWSISTSLSASSTSVYTFIASNSQGTGNTAGKLLLRIAEGVAADTAGNTNTATTNDFVINTLIQVTLSNTYGTASPVVGGNVAYAAQTSSGAAITLPGAGTLTRNYHSFAGWSLTTNGNGAVIGSTYTPTVPTTLYSSWTPNTFVVSFDANGGIGSPDSATVSNTYGTTGLAISSTYNRGSLTRTGYTFAGWSASNGGAAVTNPYSPTSSLTLYARWTANTYAITFDSNTATSGTMNNLTITAGDRIALWGNLFVKTGFTFTGWNSAANGKGTPYGEAALVTLYGNTRLYAQWKVLTPGTPTITSVSAGNTSVVVTVAGAGISGSAGAVDSFTVQAYNDAGTLLTGKTCTVLAAVSPLSCTVSGLTNLTVYKFKTTAFNSTGSRDNGAGFSPSATPAPYTVIYNINGGTSGAISNGSYNLGTPLTLPTPSRNNYTFSGWYDTTTAGTLIGVGGASYSPNSSRTVYARWTGVGYTITYYANGATSGTVPSSGTFTAGGSSYSIAGNTGTLVRNGYTFGGWDTSTAGNGTAYAVNASYSGNANLNLYAKWNPVARTVTYAGTTSSGSLPAQLINRFIGDTFTVSSASGFARSGFAFTGWSDGANLYAAGSTYTVSTGDVTLTAQWSALSYSVTYLANGGSGTLPIQANLSNSETFTVSANPLSRTGYTFVAWNDGSANFAPGATYTMSAANTSLIAQWTATGYTITYSGNGSDGGSAPTTGNYVTGGAPYSVALNTYTKTGYTFTGWKSAAGTDYAPGAGYASTANLVLSAQWTPKVIAISYNTNGGTGSAPVSSNWTYDTATAATLAAGTGLAKLGYSFGGWSASASATTGLTTDTPSSSLTYYAVWTPVTYTVTYNAGTGGSGTAPTEAGKILGATFTLASGSGLTPPPPTNSGATTYSFAYWNDGTSNYAAGATYSMPAGNVNLAAQWIAIYNVTYNANGGSTSIASVQLAENDSMTVGAAATRDGYTFGKWVAQSNEQFDPGAETTVQANKYIFTATWTAIPRSVTYGLNGGTGSAPATLTGRTIGQIITLDSTSATKAGYTFGGWTINSVIYPAGASFTIGNGDVAPVAVWNPATYVITYNGNGATSGTVPGSGAFTTGGSYTASTNTGTLAKTGFTFVGWNTTANGDGTSYLEGATNVTATSDLILYAKYSAASYTVSYDLNGATSSQPSQSPVQFGSTFTVASAATQVGKTFTGWSDGLNTYGGGSTYTMGSANVILAATWANQLYAVTYALNGGTGASAPTQISLSSSDTFTVQSTPATKSGYSFGGWSNGSNTYQPGSTFGMTASNVALTAIWNVAAPGVPGTPTVTPGDGNATIAIVVPSSGGAPTSYLVTASPGGATCNVISPATSCVITGLSNGTSYSFTSSASNATGGSSASAASATISPAGKPGVPTGVTATIGNGAATVSLTPPSITGGPAITSYTMTASPGGASCTINAPQTSCAVSPLSNGTEYTFTATAYNGVAQSDSSTASAAVIPATIPDAPTITSASSSSSGTTTVNFSAPTNTGGSAITGYTIVSDPGGFTCAAAANATSCSVTGLSDGVAYTFSAIASNAIGNSTSSSPSSSVTSAGLPNAPSTISGTVGSGLISVSVSGANARGSAITGYTVQAYDSTGTAIPGRNCSISPPATSCNVSGLTNGSSYTFTATTTNGVGDSSESAPSASFTPAGVPSAPTGLTVLSGTGKVNVSWTAPASNGAAITSYTAQAYDEAGNSVTGATCTISAPSTSCDVSNNLDAGVNYTFKVIASNAAGAGSASSASSSAAINAAPSAPRNVTASTSSGSATASWDPPADSRGSAVISYTATAYNSSNNAVGNCNVTAPTETCTVTGLSNGSAYTFKVTATNGIGTSIQSSESSPVTPSTVPNAPTSVVASVGDASASVSFTAPVNNGGSSITEYIVYASNGSTSSGSSSPISISGLVNDTSYTFTVKAKNINGESLASAPSAAATPKASLPPAKSNDAEPSGFAYVGSTLTSQVEFSGSPTPTKTYQWQVCALDSDLSSCRDIAGATSATYIPSISDEGKFIRVEVKGSNVLASDVTVTSALTLVINPEIVFNAPTSGLSGTAGSSFVLSVVAAGGVAPFNYTVSSGALPNGLALDATSGQISGTPAAAGTFTFVIRASDSNTATKQMSVTLTIATSNNSPSPQQNSSPEPASNCDSACQAIRDARAAADKAATDAAAKAKADATAKAAADKAAADKAAADAAARAQNSAIAKAAADAAAAVRAAADAAAKASAAKIAKEAADAAAKKAATAIKAAQDAAKSQTGSSSASTNAAAAKAAADAQAAVKAAAAAASEAASAKKQVDISLNLSVTAAKKATDSAAAQRQANAVAAAAKAAAEAAANKAVEDATAAKAKASQAAQAAAEAQAAAVAEKQAAAKAALDAQTAAKAASIAAAAKIVADQAAQKAAADLAKALAEKATQSAKIAEIIDPVAKASAQTALDGAAKKVEELTKVAATTSQEFETKAKEVETTLEAANQAVEMAKDKNERAEKSAQNAEEKVSVASQAAKVATNSTAAATAATTVARSLPTTVKIAPSKNTNSNTSISNGNGTKATITGLKPGQKIKVTVKIK</sequence>
<feature type="domain" description="Fibronectin type-III" evidence="5">
    <location>
        <begin position="2725"/>
        <end position="2822"/>
    </location>
</feature>
<accession>A0A6J5YWY5</accession>
<evidence type="ECO:0000256" key="2">
    <source>
        <dbReference type="ARBA" id="ARBA00022737"/>
    </source>
</evidence>
<evidence type="ECO:0000256" key="1">
    <source>
        <dbReference type="ARBA" id="ARBA00004196"/>
    </source>
</evidence>